<gene>
    <name evidence="2" type="ORF">GIW13_02185</name>
</gene>
<dbReference type="RefSeq" id="WP_236266986.1">
    <property type="nucleotide sequence ID" value="NZ_WKCH01000044.1"/>
</dbReference>
<evidence type="ECO:0000256" key="1">
    <source>
        <dbReference type="SAM" id="MobiDB-lite"/>
    </source>
</evidence>
<reference evidence="2 3" key="1">
    <citation type="submission" date="2019-11" db="EMBL/GenBank/DDBJ databases">
        <title>Epiphytic Pseudomonas syringae from cherry orchards.</title>
        <authorList>
            <person name="Hulin M.T."/>
        </authorList>
    </citation>
    <scope>NUCLEOTIDE SEQUENCE [LARGE SCALE GENOMIC DNA]</scope>
    <source>
        <strain evidence="2 3">PA-5-11C</strain>
    </source>
</reference>
<feature type="region of interest" description="Disordered" evidence="1">
    <location>
        <begin position="1"/>
        <end position="23"/>
    </location>
</feature>
<evidence type="ECO:0000313" key="2">
    <source>
        <dbReference type="EMBL" id="MCF5317085.1"/>
    </source>
</evidence>
<dbReference type="EMBL" id="WKCM01000002">
    <property type="protein sequence ID" value="MCF5317085.1"/>
    <property type="molecule type" value="Genomic_DNA"/>
</dbReference>
<feature type="compositionally biased region" description="Basic and acidic residues" evidence="1">
    <location>
        <begin position="8"/>
        <end position="17"/>
    </location>
</feature>
<dbReference type="Proteomes" id="UP000814078">
    <property type="component" value="Unassembled WGS sequence"/>
</dbReference>
<name>A0ABS9G0P5_9PSED</name>
<sequence>MIISSVENRQEFAKGCRGDSQQMVRSGHLDAPDLCIALEEITLANPKRTLSKRG</sequence>
<comment type="caution">
    <text evidence="2">The sequence shown here is derived from an EMBL/GenBank/DDBJ whole genome shotgun (WGS) entry which is preliminary data.</text>
</comment>
<evidence type="ECO:0000313" key="3">
    <source>
        <dbReference type="Proteomes" id="UP000814078"/>
    </source>
</evidence>
<organism evidence="2 3">
    <name type="scientific">Pseudomonas simiae</name>
    <dbReference type="NCBI Taxonomy" id="321846"/>
    <lineage>
        <taxon>Bacteria</taxon>
        <taxon>Pseudomonadati</taxon>
        <taxon>Pseudomonadota</taxon>
        <taxon>Gammaproteobacteria</taxon>
        <taxon>Pseudomonadales</taxon>
        <taxon>Pseudomonadaceae</taxon>
        <taxon>Pseudomonas</taxon>
    </lineage>
</organism>
<keyword evidence="3" id="KW-1185">Reference proteome</keyword>
<accession>A0ABS9G0P5</accession>
<protein>
    <submittedName>
        <fullName evidence="2">Uncharacterized protein</fullName>
    </submittedName>
</protein>
<proteinExistence type="predicted"/>